<dbReference type="Gene3D" id="4.10.280.10">
    <property type="entry name" value="Helix-loop-helix DNA-binding domain"/>
    <property type="match status" value="1"/>
</dbReference>
<evidence type="ECO:0000256" key="3">
    <source>
        <dbReference type="ARBA" id="ARBA00023242"/>
    </source>
</evidence>
<dbReference type="GO" id="GO:0000978">
    <property type="term" value="F:RNA polymerase II cis-regulatory region sequence-specific DNA binding"/>
    <property type="evidence" value="ECO:0007669"/>
    <property type="project" value="TreeGrafter"/>
</dbReference>
<keyword evidence="3" id="KW-0539">Nucleus</keyword>
<accession>A0A8X6PVI8</accession>
<dbReference type="EMBL" id="BMAW01073387">
    <property type="protein sequence ID" value="GFT87605.1"/>
    <property type="molecule type" value="Genomic_DNA"/>
</dbReference>
<dbReference type="Pfam" id="PF00010">
    <property type="entry name" value="HLH"/>
    <property type="match status" value="1"/>
</dbReference>
<reference evidence="6" key="1">
    <citation type="submission" date="2020-08" db="EMBL/GenBank/DDBJ databases">
        <title>Multicomponent nature underlies the extraordinary mechanical properties of spider dragline silk.</title>
        <authorList>
            <person name="Kono N."/>
            <person name="Nakamura H."/>
            <person name="Mori M."/>
            <person name="Yoshida Y."/>
            <person name="Ohtoshi R."/>
            <person name="Malay A.D."/>
            <person name="Moran D.A.P."/>
            <person name="Tomita M."/>
            <person name="Numata K."/>
            <person name="Arakawa K."/>
        </authorList>
    </citation>
    <scope>NUCLEOTIDE SEQUENCE</scope>
</reference>
<evidence type="ECO:0000256" key="2">
    <source>
        <dbReference type="ARBA" id="ARBA00023125"/>
    </source>
</evidence>
<dbReference type="GO" id="GO:0046983">
    <property type="term" value="F:protein dimerization activity"/>
    <property type="evidence" value="ECO:0007669"/>
    <property type="project" value="InterPro"/>
</dbReference>
<dbReference type="SUPFAM" id="SSF47459">
    <property type="entry name" value="HLH, helix-loop-helix DNA-binding domain"/>
    <property type="match status" value="1"/>
</dbReference>
<evidence type="ECO:0000313" key="7">
    <source>
        <dbReference type="Proteomes" id="UP000887013"/>
    </source>
</evidence>
<dbReference type="OrthoDB" id="10049614at2759"/>
<evidence type="ECO:0000313" key="6">
    <source>
        <dbReference type="EMBL" id="GFT87605.1"/>
    </source>
</evidence>
<dbReference type="InterPro" id="IPR011598">
    <property type="entry name" value="bHLH_dom"/>
</dbReference>
<dbReference type="InterPro" id="IPR002546">
    <property type="entry name" value="MyoD_N"/>
</dbReference>
<evidence type="ECO:0000259" key="5">
    <source>
        <dbReference type="PROSITE" id="PS50888"/>
    </source>
</evidence>
<keyword evidence="2" id="KW-0238">DNA-binding</keyword>
<dbReference type="GO" id="GO:0045663">
    <property type="term" value="P:positive regulation of myoblast differentiation"/>
    <property type="evidence" value="ECO:0007669"/>
    <property type="project" value="TreeGrafter"/>
</dbReference>
<evidence type="ECO:0000256" key="4">
    <source>
        <dbReference type="SAM" id="MobiDB-lite"/>
    </source>
</evidence>
<feature type="region of interest" description="Disordered" evidence="4">
    <location>
        <begin position="475"/>
        <end position="504"/>
    </location>
</feature>
<dbReference type="GO" id="GO:0007517">
    <property type="term" value="P:muscle organ development"/>
    <property type="evidence" value="ECO:0007669"/>
    <property type="project" value="InterPro"/>
</dbReference>
<dbReference type="Proteomes" id="UP000887013">
    <property type="component" value="Unassembled WGS sequence"/>
</dbReference>
<dbReference type="InterPro" id="IPR039704">
    <property type="entry name" value="Myogenic_factor"/>
</dbReference>
<dbReference type="InterPro" id="IPR036638">
    <property type="entry name" value="HLH_DNA-bd_sf"/>
</dbReference>
<feature type="compositionally biased region" description="Pro residues" evidence="4">
    <location>
        <begin position="10"/>
        <end position="21"/>
    </location>
</feature>
<dbReference type="FunFam" id="4.10.280.10:FF:000005">
    <property type="entry name" value="Myogenic factor"/>
    <property type="match status" value="1"/>
</dbReference>
<feature type="region of interest" description="Disordered" evidence="4">
    <location>
        <begin position="1"/>
        <end position="41"/>
    </location>
</feature>
<dbReference type="SMART" id="SM00520">
    <property type="entry name" value="BASIC"/>
    <property type="match status" value="1"/>
</dbReference>
<dbReference type="AlphaFoldDB" id="A0A8X6PVI8"/>
<evidence type="ECO:0000256" key="1">
    <source>
        <dbReference type="ARBA" id="ARBA00004123"/>
    </source>
</evidence>
<dbReference type="SMART" id="SM00353">
    <property type="entry name" value="HLH"/>
    <property type="match status" value="1"/>
</dbReference>
<dbReference type="GO" id="GO:0000981">
    <property type="term" value="F:DNA-binding transcription factor activity, RNA polymerase II-specific"/>
    <property type="evidence" value="ECO:0007669"/>
    <property type="project" value="TreeGrafter"/>
</dbReference>
<dbReference type="PANTHER" id="PTHR11534:SF9">
    <property type="entry name" value="MYOGENIC-DETERMINATION PROTEIN"/>
    <property type="match status" value="1"/>
</dbReference>
<dbReference type="Pfam" id="PF01586">
    <property type="entry name" value="Basic"/>
    <property type="match status" value="1"/>
</dbReference>
<protein>
    <submittedName>
        <fullName evidence="6">Myogenic-determination protein</fullName>
    </submittedName>
</protein>
<comment type="subcellular location">
    <subcellularLocation>
        <location evidence="1">Nucleus</location>
    </subcellularLocation>
</comment>
<proteinExistence type="predicted"/>
<sequence length="675" mass="76166">MYTPTYSFPTSPPGGHSPPPSSIQSEHTHSENFRNFHSSMSNLKGSSSFEKHFSDSSKNVGVSNQIKDSVQQPGPYGIQEQSKYSRSTYNVHSGQSYFPMAPFSNNGSTYYEHYSSNIKLPYQISSNAYQNSYFERDQDKNALNTPPNINNKCHTELNQYYGAKDSERLFFVEYNNCYEPSHSLYSDTESISKNSELYANGHSHVVPVTINSSGMYNLNAADSTYPVKSDILENKLTVAGGFSIKEKESLPTFQKSSNCLGKFNVSTDTCSYKAPQKVIDYECHRKEEVSHHDGSEISNNSDFSFECQKECEIKISENEKKENYDGCKDETKHLYFKQESFNLNHNSKELNQSEPYKYPLKERFKSPLQNNDGHYLKSAAKNTYVHPTLQAPDSKVNNMKNVPLKEIISHQRQFEKGISSVVIHNPKEENGQKEFPESFGKTNISDTKISKSVDSKSLNKNCNRKVIFKPYCYDSKDESRSSGESCSKIKTKVSRKSNEGSKGKKMCSSTASLYTVSPSPSAATLKGDTPVDLRRATADSDDQHVPHVFVPGQNNHQRQCLLWACKACRKKSTSVNKRVAATTRERIRLSKLNEAYETLKRASTRDPNQRLAKVDILKNAIEYIESLKSILHVSSNVRERDCDSGGSDYGAVNSPPYVNEHFQPLSERTNFSSIT</sequence>
<keyword evidence="7" id="KW-1185">Reference proteome</keyword>
<dbReference type="CDD" id="cd11411">
    <property type="entry name" value="bHLH_TS_MRF"/>
    <property type="match status" value="1"/>
</dbReference>
<dbReference type="PANTHER" id="PTHR11534">
    <property type="entry name" value="MYOGENIC FACTOR"/>
    <property type="match status" value="1"/>
</dbReference>
<name>A0A8X6PVI8_NEPPI</name>
<dbReference type="GO" id="GO:0005634">
    <property type="term" value="C:nucleus"/>
    <property type="evidence" value="ECO:0007669"/>
    <property type="project" value="UniProtKB-SubCell"/>
</dbReference>
<feature type="domain" description="BHLH" evidence="5">
    <location>
        <begin position="576"/>
        <end position="627"/>
    </location>
</feature>
<gene>
    <name evidence="6" type="primary">nau</name>
    <name evidence="6" type="ORF">NPIL_633581</name>
</gene>
<dbReference type="PROSITE" id="PS50888">
    <property type="entry name" value="BHLH"/>
    <property type="match status" value="1"/>
</dbReference>
<comment type="caution">
    <text evidence="6">The sequence shown here is derived from an EMBL/GenBank/DDBJ whole genome shotgun (WGS) entry which is preliminary data.</text>
</comment>
<feature type="non-terminal residue" evidence="6">
    <location>
        <position position="1"/>
    </location>
</feature>
<organism evidence="6 7">
    <name type="scientific">Nephila pilipes</name>
    <name type="common">Giant wood spider</name>
    <name type="synonym">Nephila maculata</name>
    <dbReference type="NCBI Taxonomy" id="299642"/>
    <lineage>
        <taxon>Eukaryota</taxon>
        <taxon>Metazoa</taxon>
        <taxon>Ecdysozoa</taxon>
        <taxon>Arthropoda</taxon>
        <taxon>Chelicerata</taxon>
        <taxon>Arachnida</taxon>
        <taxon>Araneae</taxon>
        <taxon>Araneomorphae</taxon>
        <taxon>Entelegynae</taxon>
        <taxon>Araneoidea</taxon>
        <taxon>Nephilidae</taxon>
        <taxon>Nephila</taxon>
    </lineage>
</organism>